<proteinExistence type="inferred from homology"/>
<accession>A0A3N0IWY5</accession>
<dbReference type="Pfam" id="PF00384">
    <property type="entry name" value="Molybdopterin"/>
    <property type="match status" value="1"/>
</dbReference>
<evidence type="ECO:0000256" key="5">
    <source>
        <dbReference type="ARBA" id="ARBA00022729"/>
    </source>
</evidence>
<protein>
    <submittedName>
        <fullName evidence="10">Molybdopterin oxidoreductase</fullName>
    </submittedName>
</protein>
<dbReference type="InterPro" id="IPR006311">
    <property type="entry name" value="TAT_signal"/>
</dbReference>
<evidence type="ECO:0000256" key="1">
    <source>
        <dbReference type="ARBA" id="ARBA00001942"/>
    </source>
</evidence>
<dbReference type="InterPro" id="IPR006657">
    <property type="entry name" value="MoPterin_dinucl-bd_dom"/>
</dbReference>
<name>A0A3N0IWY5_9ACTN</name>
<evidence type="ECO:0000313" key="12">
    <source>
        <dbReference type="Proteomes" id="UP000270112"/>
    </source>
</evidence>
<dbReference type="InterPro" id="IPR006656">
    <property type="entry name" value="Mopterin_OxRdtase"/>
</dbReference>
<reference evidence="10" key="3">
    <citation type="journal article" date="2019" name="Microbiol. Resour. Announc.">
        <title>Draft Genome Sequences of Type Strains of Gordonibacter faecihominis, Paraeggerthella hongkongensis, Parvibacter caecicola,Slackia equolifaciens, Slackia faecicanis, and Slackia isoflavoniconvertens.</title>
        <authorList>
            <person name="Danylec N."/>
            <person name="Stoll D.A."/>
            <person name="Dotsch A."/>
            <person name="Huch M."/>
        </authorList>
    </citation>
    <scope>NUCLEOTIDE SEQUENCE</scope>
    <source>
        <strain evidence="10">DSM 16107</strain>
    </source>
</reference>
<dbReference type="Pfam" id="PF01568">
    <property type="entry name" value="Molydop_binding"/>
    <property type="match status" value="1"/>
</dbReference>
<dbReference type="InterPro" id="IPR006655">
    <property type="entry name" value="Mopterin_OxRdtase_prok_CS"/>
</dbReference>
<evidence type="ECO:0000256" key="2">
    <source>
        <dbReference type="ARBA" id="ARBA00010312"/>
    </source>
</evidence>
<comment type="cofactor">
    <cofactor evidence="1">
        <name>Mo-bis(molybdopterin guanine dinucleotide)</name>
        <dbReference type="ChEBI" id="CHEBI:60539"/>
    </cofactor>
</comment>
<dbReference type="InterPro" id="IPR009010">
    <property type="entry name" value="Asp_de-COase-like_dom_sf"/>
</dbReference>
<keyword evidence="5" id="KW-0732">Signal</keyword>
<sequence length="923" mass="104053">MALLDKSLRRRDFLKACSAAAAAAALVGASGSEASAAEASGRAGRDAVASDSLIVEERGEWLPIHCCSNCNSMCLNMGYVVDGTIIRQKTDDAHEDSMTHPQQRSCLRGHSWRQMVYNTDRIKYPMKRKHWQPGGVDFHGELRGKDEWERISWDEALDLVAGELVRVYDAYGPRSVINNAWNWDAGTLILKAMGGCITNSETESFGTYPMVPNHIGMFSWGDHPDIMMANDRHDLENADYIVFYSCNPCWAQTGGAPHFYNLAQEKGVEFVYVGPSRNVTASTYNARWVPVRVGTDTAFLLAVMHEMVRLDEERGSIIDWDFMNERTVGFDMDHMPEDAKLEECMLGYLMGEYDGVEKTPEWASEMCGTPIEDIVWFAELCGKENNVMILHNYAASRTAGAENLPQALMTVGALGGHMGKPGNACACTYTWDAGDAGYRLIVTDGDYTDLNNATPNPLDPNASIEGQQWWRALKEGKYLSTTEGYYSTNNSTPEFHKAREMTVNPKFMFAHQSNFMQSRPNLTEAIEVMRSTECNVSLEIRYSLTAQFADIILPVSTHCEGNDDPEWGELNWPSVFGDGNGQKQRKDVILAHYPLVKPLWETRDDKHIFRDICERVGLDADELYPVDNRQQFFNYFLGFKYLDKDMVTWKPVITWTEADREKYGADNPVQQGEIAFDDFIHQGSWTVARDYDDPRNYIGYRDDMLAYDENNRSVVTQTAWPRPSGSGKLEIYSQKKADSINVIGIADEPIKPYPNYFDPTIGYKDTFSDWDGKVKGDYPLQAYTPHYMRRAHSNFDNATWNSEAFLNPVFMNAADAADRGIEAGDTVMCYNQFGRMLRKAQPLQSIMPGCVAIPHGVRSVLDESGDEIIDRGGSEQILNGPISSNYYQHSNTYNSILLEIEKYDGEPLVEDCEREPFLAGAEF</sequence>
<evidence type="ECO:0000256" key="6">
    <source>
        <dbReference type="ARBA" id="ARBA00023002"/>
    </source>
</evidence>
<dbReference type="SUPFAM" id="SSF50692">
    <property type="entry name" value="ADC-like"/>
    <property type="match status" value="1"/>
</dbReference>
<dbReference type="Gene3D" id="3.40.228.10">
    <property type="entry name" value="Dimethylsulfoxide Reductase, domain 2"/>
    <property type="match status" value="1"/>
</dbReference>
<keyword evidence="11" id="KW-1185">Reference proteome</keyword>
<dbReference type="PANTHER" id="PTHR43742">
    <property type="entry name" value="TRIMETHYLAMINE-N-OXIDE REDUCTASE"/>
    <property type="match status" value="1"/>
</dbReference>
<comment type="similarity">
    <text evidence="2">Belongs to the prokaryotic molybdopterin-containing oxidoreductase family.</text>
</comment>
<dbReference type="OrthoDB" id="9815647at2"/>
<organism evidence="10 12">
    <name type="scientific">Eggerthella sinensis</name>
    <dbReference type="NCBI Taxonomy" id="242230"/>
    <lineage>
        <taxon>Bacteria</taxon>
        <taxon>Bacillati</taxon>
        <taxon>Actinomycetota</taxon>
        <taxon>Coriobacteriia</taxon>
        <taxon>Eggerthellales</taxon>
        <taxon>Eggerthellaceae</taxon>
        <taxon>Eggerthella</taxon>
    </lineage>
</organism>
<dbReference type="GO" id="GO:0030288">
    <property type="term" value="C:outer membrane-bounded periplasmic space"/>
    <property type="evidence" value="ECO:0007669"/>
    <property type="project" value="TreeGrafter"/>
</dbReference>
<dbReference type="SUPFAM" id="SSF53706">
    <property type="entry name" value="Formate dehydrogenase/DMSO reductase, domains 1-3"/>
    <property type="match status" value="1"/>
</dbReference>
<dbReference type="InterPro" id="IPR019546">
    <property type="entry name" value="TAT_signal_bac_arc"/>
</dbReference>
<dbReference type="GO" id="GO:0009061">
    <property type="term" value="P:anaerobic respiration"/>
    <property type="evidence" value="ECO:0007669"/>
    <property type="project" value="TreeGrafter"/>
</dbReference>
<reference evidence="9 11" key="1">
    <citation type="journal article" date="2018" name="Elife">
        <title>Discovery and characterization of a prevalent human gut bacterial enzyme sufficient for the inactivation of a family of plant toxins.</title>
        <authorList>
            <person name="Koppel N."/>
            <person name="Bisanz J.E."/>
            <person name="Pandelia M.E."/>
            <person name="Turnbaugh P.J."/>
            <person name="Balskus E.P."/>
        </authorList>
    </citation>
    <scope>NUCLEOTIDE SEQUENCE [LARGE SCALE GENOMIC DNA]</scope>
    <source>
        <strain evidence="9 11">DSM 16107</strain>
    </source>
</reference>
<keyword evidence="6" id="KW-0560">Oxidoreductase</keyword>
<dbReference type="Proteomes" id="UP000270112">
    <property type="component" value="Unassembled WGS sequence"/>
</dbReference>
<evidence type="ECO:0000313" key="9">
    <source>
        <dbReference type="EMBL" id="RDB70733.1"/>
    </source>
</evidence>
<evidence type="ECO:0000259" key="7">
    <source>
        <dbReference type="Pfam" id="PF00384"/>
    </source>
</evidence>
<dbReference type="RefSeq" id="WP_114545283.1">
    <property type="nucleotide sequence ID" value="NZ_PPTT01000004.1"/>
</dbReference>
<reference evidence="12" key="2">
    <citation type="submission" date="2018-05" db="EMBL/GenBank/DDBJ databases">
        <title>Genome Sequencing of selected type strains of the family Eggerthellaceae.</title>
        <authorList>
            <person name="Danylec N."/>
            <person name="Stoll D.A."/>
            <person name="Doetsch A."/>
            <person name="Huch M."/>
        </authorList>
    </citation>
    <scope>NUCLEOTIDE SEQUENCE [LARGE SCALE GENOMIC DNA]</scope>
    <source>
        <strain evidence="12">DSM 16107</strain>
    </source>
</reference>
<dbReference type="Proteomes" id="UP000253817">
    <property type="component" value="Unassembled WGS sequence"/>
</dbReference>
<comment type="caution">
    <text evidence="10">The sequence shown here is derived from an EMBL/GenBank/DDBJ whole genome shotgun (WGS) entry which is preliminary data.</text>
</comment>
<feature type="domain" description="Molybdopterin oxidoreductase" evidence="7">
    <location>
        <begin position="121"/>
        <end position="615"/>
    </location>
</feature>
<gene>
    <name evidence="9" type="ORF">C1876_03210</name>
    <name evidence="10" type="ORF">DMP09_09470</name>
</gene>
<keyword evidence="4" id="KW-0479">Metal-binding</keyword>
<dbReference type="EMBL" id="QICC01000035">
    <property type="protein sequence ID" value="RNM41493.1"/>
    <property type="molecule type" value="Genomic_DNA"/>
</dbReference>
<dbReference type="NCBIfam" id="TIGR01409">
    <property type="entry name" value="TAT_signal_seq"/>
    <property type="match status" value="1"/>
</dbReference>
<dbReference type="GO" id="GO:0016491">
    <property type="term" value="F:oxidoreductase activity"/>
    <property type="evidence" value="ECO:0007669"/>
    <property type="project" value="UniProtKB-KW"/>
</dbReference>
<dbReference type="Gene3D" id="2.40.40.20">
    <property type="match status" value="1"/>
</dbReference>
<dbReference type="GO" id="GO:0009055">
    <property type="term" value="F:electron transfer activity"/>
    <property type="evidence" value="ECO:0007669"/>
    <property type="project" value="TreeGrafter"/>
</dbReference>
<dbReference type="GO" id="GO:0030151">
    <property type="term" value="F:molybdenum ion binding"/>
    <property type="evidence" value="ECO:0007669"/>
    <property type="project" value="TreeGrafter"/>
</dbReference>
<dbReference type="EMBL" id="PPTT01000004">
    <property type="protein sequence ID" value="RDB70733.1"/>
    <property type="molecule type" value="Genomic_DNA"/>
</dbReference>
<keyword evidence="3" id="KW-0500">Molybdenum</keyword>
<feature type="domain" description="Molybdopterin dinucleotide-binding" evidence="8">
    <location>
        <begin position="782"/>
        <end position="859"/>
    </location>
</feature>
<dbReference type="PROSITE" id="PS51318">
    <property type="entry name" value="TAT"/>
    <property type="match status" value="1"/>
</dbReference>
<dbReference type="InterPro" id="IPR050612">
    <property type="entry name" value="Prok_Mopterin_Oxidored"/>
</dbReference>
<dbReference type="PROSITE" id="PS00490">
    <property type="entry name" value="MOLYBDOPTERIN_PROK_2"/>
    <property type="match status" value="1"/>
</dbReference>
<evidence type="ECO:0000313" key="11">
    <source>
        <dbReference type="Proteomes" id="UP000253817"/>
    </source>
</evidence>
<dbReference type="Gene3D" id="2.20.25.90">
    <property type="entry name" value="ADC-like domains"/>
    <property type="match status" value="1"/>
</dbReference>
<dbReference type="Gene3D" id="3.40.50.740">
    <property type="match status" value="2"/>
</dbReference>
<evidence type="ECO:0000313" key="10">
    <source>
        <dbReference type="EMBL" id="RNM41493.1"/>
    </source>
</evidence>
<dbReference type="PANTHER" id="PTHR43742:SF10">
    <property type="entry name" value="TRIMETHYLAMINE-N-OXIDE REDUCTASE 2"/>
    <property type="match status" value="1"/>
</dbReference>
<dbReference type="GO" id="GO:0043546">
    <property type="term" value="F:molybdopterin cofactor binding"/>
    <property type="evidence" value="ECO:0007669"/>
    <property type="project" value="InterPro"/>
</dbReference>
<evidence type="ECO:0000259" key="8">
    <source>
        <dbReference type="Pfam" id="PF01568"/>
    </source>
</evidence>
<evidence type="ECO:0000256" key="3">
    <source>
        <dbReference type="ARBA" id="ARBA00022505"/>
    </source>
</evidence>
<evidence type="ECO:0000256" key="4">
    <source>
        <dbReference type="ARBA" id="ARBA00022723"/>
    </source>
</evidence>
<dbReference type="AlphaFoldDB" id="A0A3N0IWY5"/>